<dbReference type="PANTHER" id="PTHR46401:SF2">
    <property type="entry name" value="GLYCOSYLTRANSFERASE WBBK-RELATED"/>
    <property type="match status" value="1"/>
</dbReference>
<comment type="caution">
    <text evidence="4">The sequence shown here is derived from an EMBL/GenBank/DDBJ whole genome shotgun (WGS) entry which is preliminary data.</text>
</comment>
<keyword evidence="2" id="KW-0812">Transmembrane</keyword>
<protein>
    <submittedName>
        <fullName evidence="4">Group 1 glycosyl transferase</fullName>
    </submittedName>
</protein>
<evidence type="ECO:0000313" key="4">
    <source>
        <dbReference type="EMBL" id="PWG06574.1"/>
    </source>
</evidence>
<keyword evidence="2" id="KW-0472">Membrane</keyword>
<accession>A0A2U2JE29</accession>
<sequence length="363" mass="42076">MKRIIVSVSNDLSTDQRVEKVCNTLHQNNFEILLIGRILKNSLPLNRNYKTKRMSLMFNSGFLFYAEYNLRLFFLILFSKKDILLANDIDTLLPNYIVSKIQRKKIVFDSHELFSEIPELETRPTVKKVWQTLEDRILPKLKNTYTVCDSIAAYFNKKYTTNFKVIKNAPISKKDSATRSSFSFPHKGKKIILYQGSVNIGRGLELMIDTMIFLDNHLFVIIGSGDIYEKLKVYVRDKKLENKVYFLGKLPPNQLKELTPLADIGISLEEDIGLSYRYALPNKIFDYIQAKVPILVSDLPEMKEIVNNYNVGEIVLKRNSESLANQIKIMIGKDYNLALEKAKKELIWENESIKLLTIFNNLK</sequence>
<feature type="domain" description="Glycosyl transferase family 1" evidence="3">
    <location>
        <begin position="185"/>
        <end position="331"/>
    </location>
</feature>
<dbReference type="RefSeq" id="WP_109403482.1">
    <property type="nucleotide sequence ID" value="NZ_QFFG01000001.1"/>
</dbReference>
<dbReference type="Gene3D" id="3.40.50.2000">
    <property type="entry name" value="Glycogen Phosphorylase B"/>
    <property type="match status" value="2"/>
</dbReference>
<keyword evidence="2" id="KW-1133">Transmembrane helix</keyword>
<dbReference type="OrthoDB" id="9813214at2"/>
<feature type="transmembrane region" description="Helical" evidence="2">
    <location>
        <begin position="56"/>
        <end position="78"/>
    </location>
</feature>
<organism evidence="4 5">
    <name type="scientific">Polaribacter aquimarinus</name>
    <dbReference type="NCBI Taxonomy" id="2100726"/>
    <lineage>
        <taxon>Bacteria</taxon>
        <taxon>Pseudomonadati</taxon>
        <taxon>Bacteroidota</taxon>
        <taxon>Flavobacteriia</taxon>
        <taxon>Flavobacteriales</taxon>
        <taxon>Flavobacteriaceae</taxon>
    </lineage>
</organism>
<evidence type="ECO:0000256" key="2">
    <source>
        <dbReference type="SAM" id="Phobius"/>
    </source>
</evidence>
<dbReference type="Pfam" id="PF00534">
    <property type="entry name" value="Glycos_transf_1"/>
    <property type="match status" value="1"/>
</dbReference>
<proteinExistence type="predicted"/>
<name>A0A2U2JE29_9FLAO</name>
<keyword evidence="1 4" id="KW-0808">Transferase</keyword>
<dbReference type="EMBL" id="QFFG01000001">
    <property type="protein sequence ID" value="PWG06574.1"/>
    <property type="molecule type" value="Genomic_DNA"/>
</dbReference>
<dbReference type="PANTHER" id="PTHR46401">
    <property type="entry name" value="GLYCOSYLTRANSFERASE WBBK-RELATED"/>
    <property type="match status" value="1"/>
</dbReference>
<reference evidence="4 5" key="1">
    <citation type="submission" date="2018-05" db="EMBL/GenBank/DDBJ databases">
        <title>Polaribacter aquimarinus sp. nov., isolated from sediment in a sediment of sea.</title>
        <authorList>
            <person name="Lu D."/>
        </authorList>
    </citation>
    <scope>NUCLEOTIDE SEQUENCE [LARGE SCALE GENOMIC DNA]</scope>
    <source>
        <strain evidence="4 5">ZY113</strain>
    </source>
</reference>
<dbReference type="GO" id="GO:0009103">
    <property type="term" value="P:lipopolysaccharide biosynthetic process"/>
    <property type="evidence" value="ECO:0007669"/>
    <property type="project" value="TreeGrafter"/>
</dbReference>
<evidence type="ECO:0000313" key="5">
    <source>
        <dbReference type="Proteomes" id="UP000245670"/>
    </source>
</evidence>
<dbReference type="SUPFAM" id="SSF53756">
    <property type="entry name" value="UDP-Glycosyltransferase/glycogen phosphorylase"/>
    <property type="match status" value="1"/>
</dbReference>
<dbReference type="AlphaFoldDB" id="A0A2U2JE29"/>
<evidence type="ECO:0000256" key="1">
    <source>
        <dbReference type="ARBA" id="ARBA00022679"/>
    </source>
</evidence>
<dbReference type="Proteomes" id="UP000245670">
    <property type="component" value="Unassembled WGS sequence"/>
</dbReference>
<dbReference type="InterPro" id="IPR001296">
    <property type="entry name" value="Glyco_trans_1"/>
</dbReference>
<evidence type="ECO:0000259" key="3">
    <source>
        <dbReference type="Pfam" id="PF00534"/>
    </source>
</evidence>
<keyword evidence="5" id="KW-1185">Reference proteome</keyword>
<dbReference type="GO" id="GO:0016757">
    <property type="term" value="F:glycosyltransferase activity"/>
    <property type="evidence" value="ECO:0007669"/>
    <property type="project" value="InterPro"/>
</dbReference>
<gene>
    <name evidence="4" type="ORF">DIS07_01695</name>
</gene>